<evidence type="ECO:0000313" key="1">
    <source>
        <dbReference type="EMBL" id="KHM97463.1"/>
    </source>
</evidence>
<name>A0AAJ0N689_9XANT</name>
<keyword evidence="1" id="KW-0547">Nucleotide-binding</keyword>
<dbReference type="GO" id="GO:0004386">
    <property type="term" value="F:helicase activity"/>
    <property type="evidence" value="ECO:0007669"/>
    <property type="project" value="UniProtKB-KW"/>
</dbReference>
<organism evidence="1 2">
    <name type="scientific">Xanthomonas vesicatoria</name>
    <dbReference type="NCBI Taxonomy" id="56460"/>
    <lineage>
        <taxon>Bacteria</taxon>
        <taxon>Pseudomonadati</taxon>
        <taxon>Pseudomonadota</taxon>
        <taxon>Gammaproteobacteria</taxon>
        <taxon>Lysobacterales</taxon>
        <taxon>Lysobacteraceae</taxon>
        <taxon>Xanthomonas</taxon>
    </lineage>
</organism>
<dbReference type="EMBL" id="JSYJ01000013">
    <property type="protein sequence ID" value="KHM97463.1"/>
    <property type="molecule type" value="Genomic_DNA"/>
</dbReference>
<protein>
    <submittedName>
        <fullName evidence="1">DEAD/DEAH box helicase</fullName>
    </submittedName>
</protein>
<proteinExistence type="predicted"/>
<gene>
    <name evidence="1" type="ORF">OR61_03710</name>
</gene>
<dbReference type="RefSeq" id="WP_039423406.1">
    <property type="nucleotide sequence ID" value="NZ_JAJIUN010000089.1"/>
</dbReference>
<accession>A0AAJ0N689</accession>
<comment type="caution">
    <text evidence="1">The sequence shown here is derived from an EMBL/GenBank/DDBJ whole genome shotgun (WGS) entry which is preliminary data.</text>
</comment>
<keyword evidence="1" id="KW-0067">ATP-binding</keyword>
<evidence type="ECO:0000313" key="2">
    <source>
        <dbReference type="Proteomes" id="UP000030969"/>
    </source>
</evidence>
<reference evidence="1 2" key="1">
    <citation type="submission" date="2014-11" db="EMBL/GenBank/DDBJ databases">
        <title>Draft Genome Sequences of Xanthomonas vesicatoria Strains from the Balkan Peninsula.</title>
        <authorList>
            <person name="Vancheva T."/>
            <person name="Lefeuvre P."/>
            <person name="Bogatzevska N."/>
            <person name="Moncheva P."/>
            <person name="Koebnik R."/>
        </authorList>
    </citation>
    <scope>NUCLEOTIDE SEQUENCE [LARGE SCALE GENOMIC DNA]</scope>
    <source>
        <strain evidence="1 2">53M</strain>
    </source>
</reference>
<keyword evidence="1" id="KW-0378">Hydrolase</keyword>
<sequence>MVELIGNISRLLGDNLKQTIRPAARLKIAASCFDLPRNSLYIRGLKK</sequence>
<dbReference type="AlphaFoldDB" id="A0AAJ0N689"/>
<keyword evidence="1" id="KW-0347">Helicase</keyword>
<dbReference type="Proteomes" id="UP000030969">
    <property type="component" value="Unassembled WGS sequence"/>
</dbReference>